<protein>
    <submittedName>
        <fullName evidence="2">Uncharacterized protein</fullName>
    </submittedName>
</protein>
<feature type="region of interest" description="Disordered" evidence="1">
    <location>
        <begin position="413"/>
        <end position="488"/>
    </location>
</feature>
<reference evidence="2 3" key="1">
    <citation type="journal article" date="2023" name="PLoS ONE">
        <title>Cytospora paraplurivora sp. nov. isolated from orchards with fruit tree decline syndrome in Ontario, Canada.</title>
        <authorList>
            <person name="Ilyukhin E."/>
            <person name="Nguyen H.D.T."/>
            <person name="Castle A.J."/>
            <person name="Ellouze W."/>
        </authorList>
    </citation>
    <scope>NUCLEOTIDE SEQUENCE [LARGE SCALE GENOMIC DNA]</scope>
    <source>
        <strain evidence="2 3">FDS-564</strain>
    </source>
</reference>
<accession>A0AAN9U2W4</accession>
<feature type="compositionally biased region" description="Basic and acidic residues" evidence="1">
    <location>
        <begin position="424"/>
        <end position="435"/>
    </location>
</feature>
<gene>
    <name evidence="2" type="ORF">SLS53_006356</name>
</gene>
<name>A0AAN9U2W4_9PEZI</name>
<keyword evidence="3" id="KW-1185">Reference proteome</keyword>
<feature type="compositionally biased region" description="Basic and acidic residues" evidence="1">
    <location>
        <begin position="304"/>
        <end position="318"/>
    </location>
</feature>
<evidence type="ECO:0000313" key="3">
    <source>
        <dbReference type="Proteomes" id="UP001320245"/>
    </source>
</evidence>
<evidence type="ECO:0000313" key="2">
    <source>
        <dbReference type="EMBL" id="KAK7737736.1"/>
    </source>
</evidence>
<dbReference type="EMBL" id="JAJSPL020000028">
    <property type="protein sequence ID" value="KAK7737736.1"/>
    <property type="molecule type" value="Genomic_DNA"/>
</dbReference>
<feature type="compositionally biased region" description="Basic and acidic residues" evidence="1">
    <location>
        <begin position="51"/>
        <end position="77"/>
    </location>
</feature>
<feature type="region of interest" description="Disordered" evidence="1">
    <location>
        <begin position="299"/>
        <end position="324"/>
    </location>
</feature>
<dbReference type="AlphaFoldDB" id="A0AAN9U2W4"/>
<evidence type="ECO:0000256" key="1">
    <source>
        <dbReference type="SAM" id="MobiDB-lite"/>
    </source>
</evidence>
<feature type="compositionally biased region" description="Basic and acidic residues" evidence="1">
    <location>
        <begin position="454"/>
        <end position="481"/>
    </location>
</feature>
<sequence length="488" mass="55868">MSDDDEPRQPSRNPFIRFKNHVNTNIGAGISLLTGSNIVRGEAPASSQSEDPYKRTYDPEHFDPSSDRKMHPLDRVRRRREPTEGFRYWDEWTQLDPYSPYNLRHLPQPIPSDLPRDVDASHFGFHEAFEDLMAVSGLEEGGLMDLRARADLKKSILNTFASGEPPLVWVRRLHRGGLLPPPFIWQNVTSLGEIRERPEQAVGQEEQHHHASVREWIDERRRVSGSLFEQAEQRSAEDIRALEEFAAKMFNDLGGKGLSWDEMMEKLDKDFVINPAGMIRKAEQTFKEIERYAGELASGTAHTRTLDDARPARDDKQDPPSTEQDLFSMIRSAVAEADRTFNNFAKSITEIAAPPTNWQAERAEPEKLPGNEVVEYDSYGGKKVTTTSEHTDAFGNIHHKTEIRQLNADGEEVGRQTHYSVHSTNEESSQRDTREFYQYQLKPLEQQNRRRLASAREEDGEKLGAEKLQGDKTESGNDNDKPSGWFWR</sequence>
<proteinExistence type="predicted"/>
<comment type="caution">
    <text evidence="2">The sequence shown here is derived from an EMBL/GenBank/DDBJ whole genome shotgun (WGS) entry which is preliminary data.</text>
</comment>
<feature type="region of interest" description="Disordered" evidence="1">
    <location>
        <begin position="41"/>
        <end position="77"/>
    </location>
</feature>
<organism evidence="2 3">
    <name type="scientific">Cytospora paraplurivora</name>
    <dbReference type="NCBI Taxonomy" id="2898453"/>
    <lineage>
        <taxon>Eukaryota</taxon>
        <taxon>Fungi</taxon>
        <taxon>Dikarya</taxon>
        <taxon>Ascomycota</taxon>
        <taxon>Pezizomycotina</taxon>
        <taxon>Sordariomycetes</taxon>
        <taxon>Sordariomycetidae</taxon>
        <taxon>Diaporthales</taxon>
        <taxon>Cytosporaceae</taxon>
        <taxon>Cytospora</taxon>
    </lineage>
</organism>
<dbReference type="Proteomes" id="UP001320245">
    <property type="component" value="Unassembled WGS sequence"/>
</dbReference>